<feature type="transmembrane region" description="Helical" evidence="7">
    <location>
        <begin position="323"/>
        <end position="345"/>
    </location>
</feature>
<gene>
    <name evidence="10" type="ORF">ENUP19_0166G0021</name>
</gene>
<evidence type="ECO:0000256" key="2">
    <source>
        <dbReference type="ARBA" id="ARBA00022723"/>
    </source>
</evidence>
<feature type="transmembrane region" description="Helical" evidence="7">
    <location>
        <begin position="149"/>
        <end position="167"/>
    </location>
</feature>
<dbReference type="Pfam" id="PF16491">
    <property type="entry name" value="Peptidase_M48_N"/>
    <property type="match status" value="1"/>
</dbReference>
<feature type="domain" description="Peptidase M48" evidence="8">
    <location>
        <begin position="205"/>
        <end position="409"/>
    </location>
</feature>
<evidence type="ECO:0000259" key="9">
    <source>
        <dbReference type="Pfam" id="PF16491"/>
    </source>
</evidence>
<comment type="subcellular location">
    <subcellularLocation>
        <location evidence="7">Endoplasmic reticulum membrane</location>
        <topology evidence="7">Multi-pass membrane protein</topology>
    </subcellularLocation>
</comment>
<evidence type="ECO:0000256" key="3">
    <source>
        <dbReference type="ARBA" id="ARBA00022801"/>
    </source>
</evidence>
<comment type="similarity">
    <text evidence="7">Belongs to the peptidase M48A family.</text>
</comment>
<evidence type="ECO:0000259" key="8">
    <source>
        <dbReference type="Pfam" id="PF01435"/>
    </source>
</evidence>
<evidence type="ECO:0000313" key="10">
    <source>
        <dbReference type="EMBL" id="GAB1223932.1"/>
    </source>
</evidence>
<evidence type="ECO:0000256" key="4">
    <source>
        <dbReference type="ARBA" id="ARBA00022833"/>
    </source>
</evidence>
<feature type="transmembrane region" description="Helical" evidence="7">
    <location>
        <begin position="102"/>
        <end position="128"/>
    </location>
</feature>
<accession>A0ABQ0DM48</accession>
<comment type="function">
    <text evidence="7">Proteolytically removes the C-terminal three residues of farnesylated proteins.</text>
</comment>
<comment type="cofactor">
    <cofactor evidence="7">
        <name>Zn(2+)</name>
        <dbReference type="ChEBI" id="CHEBI:29105"/>
    </cofactor>
    <text evidence="7">Binds 1 zinc ion per subunit.</text>
</comment>
<feature type="transmembrane region" description="Helical" evidence="7">
    <location>
        <begin position="285"/>
        <end position="303"/>
    </location>
</feature>
<keyword evidence="5 7" id="KW-0482">Metalloprotease</keyword>
<dbReference type="InterPro" id="IPR001915">
    <property type="entry name" value="Peptidase_M48"/>
</dbReference>
<keyword evidence="2 7" id="KW-0479">Metal-binding</keyword>
<keyword evidence="7" id="KW-1133">Transmembrane helix</keyword>
<dbReference type="PANTHER" id="PTHR10120">
    <property type="entry name" value="CAAX PRENYL PROTEASE 1"/>
    <property type="match status" value="1"/>
</dbReference>
<organism evidence="10 11">
    <name type="scientific">Entamoeba nuttalli</name>
    <dbReference type="NCBI Taxonomy" id="412467"/>
    <lineage>
        <taxon>Eukaryota</taxon>
        <taxon>Amoebozoa</taxon>
        <taxon>Evosea</taxon>
        <taxon>Archamoebae</taxon>
        <taxon>Mastigamoebida</taxon>
        <taxon>Entamoebidae</taxon>
        <taxon>Entamoeba</taxon>
    </lineage>
</organism>
<feature type="transmembrane region" description="Helical" evidence="7">
    <location>
        <begin position="6"/>
        <end position="24"/>
    </location>
</feature>
<feature type="domain" description="CAAX prenyl protease 1 N-terminal" evidence="9">
    <location>
        <begin position="26"/>
        <end position="202"/>
    </location>
</feature>
<name>A0ABQ0DM48_9EUKA</name>
<keyword evidence="7" id="KW-0472">Membrane</keyword>
<keyword evidence="1 7" id="KW-0645">Protease</keyword>
<evidence type="ECO:0000256" key="5">
    <source>
        <dbReference type="ARBA" id="ARBA00023049"/>
    </source>
</evidence>
<keyword evidence="7" id="KW-0812">Transmembrane</keyword>
<dbReference type="EMBL" id="BAAFRS010000166">
    <property type="protein sequence ID" value="GAB1223932.1"/>
    <property type="molecule type" value="Genomic_DNA"/>
</dbReference>
<keyword evidence="3 7" id="KW-0378">Hydrolase</keyword>
<dbReference type="InterPro" id="IPR032456">
    <property type="entry name" value="Peptidase_M48_N"/>
</dbReference>
<sequence>MFPYWTSIIVLTILTTLFELYKHYRQHKLYYIKEIPNDVKEVYGDSIEQNEFEKSQNYHLELSKVSFIRLTISFIINMYVLCSPILRTIWDFSTIHNQFLTSIIFIIIFDFISTLISIPFKLYTTFVIREKYGMNNMSLIVFIKDFIKSFILETILNLVIITLLYFVSETQNLALYLWIGIMTLNVIISLIFVPFIIPLFYKKTPLQEDQCKNEIESKLNEVNFPLKSVSVIDASSKAKEGNAFFSGLFGKRDLVLFDTLMTTCSSDELVDIVLHEVGHCKHYHIFKLLGIQSIQFFIIFKFIEFFLLDEALYTQFGFDQKVVVVGFILLQSLLEPFMEIVSLGINFISRNFEYQADAYATKHGNHQLASALIKLQKNNLSAYVVDPFVSTIENSHPNLVERIQAINKIIKDMRSD</sequence>
<dbReference type="Gene3D" id="3.30.2010.10">
    <property type="entry name" value="Metalloproteases ('zincins'), catalytic domain"/>
    <property type="match status" value="1"/>
</dbReference>
<evidence type="ECO:0000256" key="7">
    <source>
        <dbReference type="RuleBase" id="RU366005"/>
    </source>
</evidence>
<dbReference type="CDD" id="cd07343">
    <property type="entry name" value="M48A_Zmpste24p_like"/>
    <property type="match status" value="1"/>
</dbReference>
<protein>
    <recommendedName>
        <fullName evidence="7">CAAX prenyl protease</fullName>
        <ecNumber evidence="7">3.4.24.84</ecNumber>
    </recommendedName>
</protein>
<comment type="catalytic activity">
    <reaction evidence="6 7">
        <text>Hydrolyzes the peptide bond -P2-(S-farnesyl or geranylgeranyl)C-P1'-P2'-P3'-COOH where P1' and P2' are amino acids with aliphatic side chains and P3' is any C-terminal residue.</text>
        <dbReference type="EC" id="3.4.24.84"/>
    </reaction>
</comment>
<dbReference type="EC" id="3.4.24.84" evidence="7"/>
<keyword evidence="7" id="KW-0256">Endoplasmic reticulum</keyword>
<dbReference type="InterPro" id="IPR027057">
    <property type="entry name" value="CAXX_Prtase_1"/>
</dbReference>
<evidence type="ECO:0000256" key="6">
    <source>
        <dbReference type="ARBA" id="ARBA00044456"/>
    </source>
</evidence>
<evidence type="ECO:0000313" key="11">
    <source>
        <dbReference type="Proteomes" id="UP001628156"/>
    </source>
</evidence>
<keyword evidence="11" id="KW-1185">Reference proteome</keyword>
<proteinExistence type="inferred from homology"/>
<dbReference type="Pfam" id="PF01435">
    <property type="entry name" value="Peptidase_M48"/>
    <property type="match status" value="1"/>
</dbReference>
<feature type="transmembrane region" description="Helical" evidence="7">
    <location>
        <begin position="67"/>
        <end position="90"/>
    </location>
</feature>
<reference evidence="10 11" key="1">
    <citation type="journal article" date="2019" name="PLoS Negl. Trop. Dis.">
        <title>Whole genome sequencing of Entamoeba nuttalli reveals mammalian host-related molecular signatures and a novel octapeptide-repeat surface protein.</title>
        <authorList>
            <person name="Tanaka M."/>
            <person name="Makiuchi T."/>
            <person name="Komiyama T."/>
            <person name="Shiina T."/>
            <person name="Osaki K."/>
            <person name="Tachibana H."/>
        </authorList>
    </citation>
    <scope>NUCLEOTIDE SEQUENCE [LARGE SCALE GENOMIC DNA]</scope>
    <source>
        <strain evidence="10 11">P19-061405</strain>
    </source>
</reference>
<dbReference type="Proteomes" id="UP001628156">
    <property type="component" value="Unassembled WGS sequence"/>
</dbReference>
<comment type="caution">
    <text evidence="10">The sequence shown here is derived from an EMBL/GenBank/DDBJ whole genome shotgun (WGS) entry which is preliminary data.</text>
</comment>
<evidence type="ECO:0000256" key="1">
    <source>
        <dbReference type="ARBA" id="ARBA00022670"/>
    </source>
</evidence>
<keyword evidence="4 7" id="KW-0862">Zinc</keyword>
<feature type="transmembrane region" description="Helical" evidence="7">
    <location>
        <begin position="173"/>
        <end position="197"/>
    </location>
</feature>